<keyword evidence="1" id="KW-0812">Transmembrane</keyword>
<sequence>MIFAILMIAAAIAATVVLGVYAGGIWGAGAFALLLFTLYRACTHQSGPDRSNDRDTLNAFQQSLADD</sequence>
<protein>
    <submittedName>
        <fullName evidence="2">Uncharacterized protein</fullName>
    </submittedName>
</protein>
<proteinExistence type="predicted"/>
<gene>
    <name evidence="2" type="ORF">LCGC14_0670060</name>
</gene>
<keyword evidence="1" id="KW-1133">Transmembrane helix</keyword>
<keyword evidence="1" id="KW-0472">Membrane</keyword>
<reference evidence="2" key="1">
    <citation type="journal article" date="2015" name="Nature">
        <title>Complex archaea that bridge the gap between prokaryotes and eukaryotes.</title>
        <authorList>
            <person name="Spang A."/>
            <person name="Saw J.H."/>
            <person name="Jorgensen S.L."/>
            <person name="Zaremba-Niedzwiedzka K."/>
            <person name="Martijn J."/>
            <person name="Lind A.E."/>
            <person name="van Eijk R."/>
            <person name="Schleper C."/>
            <person name="Guy L."/>
            <person name="Ettema T.J."/>
        </authorList>
    </citation>
    <scope>NUCLEOTIDE SEQUENCE</scope>
</reference>
<accession>A0A0F9RBE1</accession>
<dbReference type="AlphaFoldDB" id="A0A0F9RBE1"/>
<organism evidence="2">
    <name type="scientific">marine sediment metagenome</name>
    <dbReference type="NCBI Taxonomy" id="412755"/>
    <lineage>
        <taxon>unclassified sequences</taxon>
        <taxon>metagenomes</taxon>
        <taxon>ecological metagenomes</taxon>
    </lineage>
</organism>
<evidence type="ECO:0000256" key="1">
    <source>
        <dbReference type="SAM" id="Phobius"/>
    </source>
</evidence>
<dbReference type="EMBL" id="LAZR01001314">
    <property type="protein sequence ID" value="KKN46737.1"/>
    <property type="molecule type" value="Genomic_DNA"/>
</dbReference>
<feature type="transmembrane region" description="Helical" evidence="1">
    <location>
        <begin position="23"/>
        <end position="42"/>
    </location>
</feature>
<comment type="caution">
    <text evidence="2">The sequence shown here is derived from an EMBL/GenBank/DDBJ whole genome shotgun (WGS) entry which is preliminary data.</text>
</comment>
<evidence type="ECO:0000313" key="2">
    <source>
        <dbReference type="EMBL" id="KKN46737.1"/>
    </source>
</evidence>
<name>A0A0F9RBE1_9ZZZZ</name>